<protein>
    <submittedName>
        <fullName evidence="1">Uncharacterized protein</fullName>
    </submittedName>
</protein>
<reference evidence="1" key="1">
    <citation type="submission" date="2021-01" db="EMBL/GenBank/DDBJ databases">
        <authorList>
            <person name="Kaushik A."/>
        </authorList>
    </citation>
    <scope>NUCLEOTIDE SEQUENCE</scope>
    <source>
        <strain evidence="1">AG6-10EEA</strain>
    </source>
</reference>
<proteinExistence type="predicted"/>
<dbReference type="Proteomes" id="UP000663853">
    <property type="component" value="Unassembled WGS sequence"/>
</dbReference>
<organism evidence="1 2">
    <name type="scientific">Rhizoctonia solani</name>
    <dbReference type="NCBI Taxonomy" id="456999"/>
    <lineage>
        <taxon>Eukaryota</taxon>
        <taxon>Fungi</taxon>
        <taxon>Dikarya</taxon>
        <taxon>Basidiomycota</taxon>
        <taxon>Agaricomycotina</taxon>
        <taxon>Agaricomycetes</taxon>
        <taxon>Cantharellales</taxon>
        <taxon>Ceratobasidiaceae</taxon>
        <taxon>Rhizoctonia</taxon>
    </lineage>
</organism>
<dbReference type="EMBL" id="CAJMXA010003719">
    <property type="protein sequence ID" value="CAE6513154.1"/>
    <property type="molecule type" value="Genomic_DNA"/>
</dbReference>
<sequence>TTSATNGASSSTTDHIVAITLEYPAINIPDARCTASSGSLSSPVAVWQAESQVQSVVMQEEPALGRVLDVLMSMTCKVDPVVLFHRIQYNCHRRLIVDKLGVIDFTLYVRFKVYELFSGTRQWSVARCFRLSDRKHPGIAAH</sequence>
<comment type="caution">
    <text evidence="1">The sequence shown here is derived from an EMBL/GenBank/DDBJ whole genome shotgun (WGS) entry which is preliminary data.</text>
</comment>
<evidence type="ECO:0000313" key="2">
    <source>
        <dbReference type="Proteomes" id="UP000663853"/>
    </source>
</evidence>
<accession>A0A8H3D545</accession>
<name>A0A8H3D545_9AGAM</name>
<feature type="non-terminal residue" evidence="1">
    <location>
        <position position="142"/>
    </location>
</feature>
<evidence type="ECO:0000313" key="1">
    <source>
        <dbReference type="EMBL" id="CAE6513154.1"/>
    </source>
</evidence>
<dbReference type="AlphaFoldDB" id="A0A8H3D545"/>
<gene>
    <name evidence="1" type="ORF">RDB_LOCUS132289</name>
</gene>